<dbReference type="InterPro" id="IPR036390">
    <property type="entry name" value="WH_DNA-bd_sf"/>
</dbReference>
<dbReference type="FunFam" id="1.10.10.10:FF:000001">
    <property type="entry name" value="LysR family transcriptional regulator"/>
    <property type="match status" value="1"/>
</dbReference>
<dbReference type="CDD" id="cd05466">
    <property type="entry name" value="PBP2_LTTR_substrate"/>
    <property type="match status" value="1"/>
</dbReference>
<reference evidence="6" key="2">
    <citation type="journal article" date="2021" name="PeerJ">
        <title>Extensive microbial diversity within the chicken gut microbiome revealed by metagenomics and culture.</title>
        <authorList>
            <person name="Gilroy R."/>
            <person name="Ravi A."/>
            <person name="Getino M."/>
            <person name="Pursley I."/>
            <person name="Horton D.L."/>
            <person name="Alikhan N.F."/>
            <person name="Baker D."/>
            <person name="Gharbi K."/>
            <person name="Hall N."/>
            <person name="Watson M."/>
            <person name="Adriaenssens E.M."/>
            <person name="Foster-Nyarko E."/>
            <person name="Jarju S."/>
            <person name="Secka A."/>
            <person name="Antonio M."/>
            <person name="Oren A."/>
            <person name="Chaudhuri R.R."/>
            <person name="La Ragione R."/>
            <person name="Hildebrand F."/>
            <person name="Pallen M.J."/>
        </authorList>
    </citation>
    <scope>NUCLEOTIDE SEQUENCE</scope>
    <source>
        <strain evidence="6">CHK154-7741</strain>
    </source>
</reference>
<evidence type="ECO:0000313" key="6">
    <source>
        <dbReference type="EMBL" id="HIU92212.1"/>
    </source>
</evidence>
<comment type="caution">
    <text evidence="6">The sequence shown here is derived from an EMBL/GenBank/DDBJ whole genome shotgun (WGS) entry which is preliminary data.</text>
</comment>
<dbReference type="AlphaFoldDB" id="A0A9D1MZV1"/>
<dbReference type="PRINTS" id="PR00039">
    <property type="entry name" value="HTHLYSR"/>
</dbReference>
<evidence type="ECO:0000256" key="2">
    <source>
        <dbReference type="ARBA" id="ARBA00023015"/>
    </source>
</evidence>
<comment type="similarity">
    <text evidence="1">Belongs to the LysR transcriptional regulatory family.</text>
</comment>
<organism evidence="6 7">
    <name type="scientific">Candidatus Limenecus avicola</name>
    <dbReference type="NCBI Taxonomy" id="2840847"/>
    <lineage>
        <taxon>Bacteria</taxon>
        <taxon>Bacillati</taxon>
        <taxon>Bacillota</taxon>
        <taxon>Clostridia</taxon>
        <taxon>Eubacteriales</taxon>
        <taxon>Clostridiaceae</taxon>
        <taxon>Clostridiaceae incertae sedis</taxon>
        <taxon>Candidatus Limenecus</taxon>
    </lineage>
</organism>
<keyword evidence="4" id="KW-0804">Transcription</keyword>
<dbReference type="PROSITE" id="PS50931">
    <property type="entry name" value="HTH_LYSR"/>
    <property type="match status" value="1"/>
</dbReference>
<dbReference type="EMBL" id="DVOD01000027">
    <property type="protein sequence ID" value="HIU92212.1"/>
    <property type="molecule type" value="Genomic_DNA"/>
</dbReference>
<keyword evidence="3" id="KW-0238">DNA-binding</keyword>
<sequence>MEIRVLKYFLTVAKECSITRAANVLHLTQPTLSRQLQDLEKELGQKLFIRGSHNITLTPEGVILRKRAEEIIDMVEKTQAEFNAISEAVSGDIYIGGGETASMKYIAEVMMELQKEYPNIKFHMYSGNAEDVTEKLDKGLLDFGVLIQPINLSKYDYITMPQKEIWGVIMRKDSPLAKKQKITLKDLTDKPLIASRQMSKKYSADSGFLDWFGNEFDNLNITSTYNLIYNASIMVKKGMGYAIALDKLINTDSESEICFKELTPKLTSGLDIAWKKGQVFSPAAKLFLERLKEKFFV</sequence>
<dbReference type="InterPro" id="IPR050950">
    <property type="entry name" value="HTH-type_LysR_regulators"/>
</dbReference>
<evidence type="ECO:0000256" key="1">
    <source>
        <dbReference type="ARBA" id="ARBA00009437"/>
    </source>
</evidence>
<dbReference type="Proteomes" id="UP000886748">
    <property type="component" value="Unassembled WGS sequence"/>
</dbReference>
<evidence type="ECO:0000256" key="3">
    <source>
        <dbReference type="ARBA" id="ARBA00023125"/>
    </source>
</evidence>
<dbReference type="Gene3D" id="3.40.190.290">
    <property type="match status" value="1"/>
</dbReference>
<evidence type="ECO:0000259" key="5">
    <source>
        <dbReference type="PROSITE" id="PS50931"/>
    </source>
</evidence>
<dbReference type="Gene3D" id="1.10.10.10">
    <property type="entry name" value="Winged helix-like DNA-binding domain superfamily/Winged helix DNA-binding domain"/>
    <property type="match status" value="1"/>
</dbReference>
<evidence type="ECO:0000256" key="4">
    <source>
        <dbReference type="ARBA" id="ARBA00023163"/>
    </source>
</evidence>
<dbReference type="PANTHER" id="PTHR30419">
    <property type="entry name" value="HTH-TYPE TRANSCRIPTIONAL REGULATOR YBHD"/>
    <property type="match status" value="1"/>
</dbReference>
<evidence type="ECO:0000313" key="7">
    <source>
        <dbReference type="Proteomes" id="UP000886748"/>
    </source>
</evidence>
<keyword evidence="2" id="KW-0805">Transcription regulation</keyword>
<dbReference type="GO" id="GO:0003700">
    <property type="term" value="F:DNA-binding transcription factor activity"/>
    <property type="evidence" value="ECO:0007669"/>
    <property type="project" value="InterPro"/>
</dbReference>
<dbReference type="InterPro" id="IPR036388">
    <property type="entry name" value="WH-like_DNA-bd_sf"/>
</dbReference>
<dbReference type="SUPFAM" id="SSF46785">
    <property type="entry name" value="Winged helix' DNA-binding domain"/>
    <property type="match status" value="1"/>
</dbReference>
<accession>A0A9D1MZV1</accession>
<dbReference type="InterPro" id="IPR005119">
    <property type="entry name" value="LysR_subst-bd"/>
</dbReference>
<feature type="domain" description="HTH lysR-type" evidence="5">
    <location>
        <begin position="1"/>
        <end position="58"/>
    </location>
</feature>
<protein>
    <submittedName>
        <fullName evidence="6">LysR family transcriptional regulator</fullName>
    </submittedName>
</protein>
<dbReference type="InterPro" id="IPR000847">
    <property type="entry name" value="LysR_HTH_N"/>
</dbReference>
<dbReference type="Pfam" id="PF03466">
    <property type="entry name" value="LysR_substrate"/>
    <property type="match status" value="1"/>
</dbReference>
<dbReference type="GO" id="GO:0005829">
    <property type="term" value="C:cytosol"/>
    <property type="evidence" value="ECO:0007669"/>
    <property type="project" value="TreeGrafter"/>
</dbReference>
<dbReference type="PANTHER" id="PTHR30419:SF8">
    <property type="entry name" value="NITROGEN ASSIMILATION TRANSCRIPTIONAL ACTIVATOR-RELATED"/>
    <property type="match status" value="1"/>
</dbReference>
<reference evidence="6" key="1">
    <citation type="submission" date="2020-10" db="EMBL/GenBank/DDBJ databases">
        <authorList>
            <person name="Gilroy R."/>
        </authorList>
    </citation>
    <scope>NUCLEOTIDE SEQUENCE</scope>
    <source>
        <strain evidence="6">CHK154-7741</strain>
    </source>
</reference>
<dbReference type="GO" id="GO:0003677">
    <property type="term" value="F:DNA binding"/>
    <property type="evidence" value="ECO:0007669"/>
    <property type="project" value="UniProtKB-KW"/>
</dbReference>
<name>A0A9D1MZV1_9CLOT</name>
<dbReference type="SUPFAM" id="SSF53850">
    <property type="entry name" value="Periplasmic binding protein-like II"/>
    <property type="match status" value="1"/>
</dbReference>
<proteinExistence type="inferred from homology"/>
<gene>
    <name evidence="6" type="ORF">IAD26_03645</name>
</gene>
<dbReference type="Pfam" id="PF00126">
    <property type="entry name" value="HTH_1"/>
    <property type="match status" value="1"/>
</dbReference>